<evidence type="ECO:0000313" key="1">
    <source>
        <dbReference type="EMBL" id="KAK2121851.1"/>
    </source>
</evidence>
<evidence type="ECO:0000313" key="2">
    <source>
        <dbReference type="Proteomes" id="UP001266305"/>
    </source>
</evidence>
<gene>
    <name evidence="1" type="ORF">P7K49_003237</name>
</gene>
<keyword evidence="2" id="KW-1185">Reference proteome</keyword>
<reference evidence="1 2" key="1">
    <citation type="submission" date="2023-05" db="EMBL/GenBank/DDBJ databases">
        <title>B98-5 Cell Line De Novo Hybrid Assembly: An Optical Mapping Approach.</title>
        <authorList>
            <person name="Kananen K."/>
            <person name="Auerbach J.A."/>
            <person name="Kautto E."/>
            <person name="Blachly J.S."/>
        </authorList>
    </citation>
    <scope>NUCLEOTIDE SEQUENCE [LARGE SCALE GENOMIC DNA]</scope>
    <source>
        <strain evidence="1">B95-8</strain>
        <tissue evidence="1">Cell line</tissue>
    </source>
</reference>
<feature type="non-terminal residue" evidence="1">
    <location>
        <position position="1"/>
    </location>
</feature>
<comment type="caution">
    <text evidence="1">The sequence shown here is derived from an EMBL/GenBank/DDBJ whole genome shotgun (WGS) entry which is preliminary data.</text>
</comment>
<protein>
    <submittedName>
        <fullName evidence="1">Uncharacterized protein</fullName>
    </submittedName>
</protein>
<dbReference type="EMBL" id="JASSZA010000001">
    <property type="protein sequence ID" value="KAK2121851.1"/>
    <property type="molecule type" value="Genomic_DNA"/>
</dbReference>
<dbReference type="Proteomes" id="UP001266305">
    <property type="component" value="Unassembled WGS sequence"/>
</dbReference>
<name>A0ABQ9WKJ4_SAGOE</name>
<accession>A0ABQ9WKJ4</accession>
<organism evidence="1 2">
    <name type="scientific">Saguinus oedipus</name>
    <name type="common">Cotton-top tamarin</name>
    <name type="synonym">Oedipomidas oedipus</name>
    <dbReference type="NCBI Taxonomy" id="9490"/>
    <lineage>
        <taxon>Eukaryota</taxon>
        <taxon>Metazoa</taxon>
        <taxon>Chordata</taxon>
        <taxon>Craniata</taxon>
        <taxon>Vertebrata</taxon>
        <taxon>Euteleostomi</taxon>
        <taxon>Mammalia</taxon>
        <taxon>Eutheria</taxon>
        <taxon>Euarchontoglires</taxon>
        <taxon>Primates</taxon>
        <taxon>Haplorrhini</taxon>
        <taxon>Platyrrhini</taxon>
        <taxon>Cebidae</taxon>
        <taxon>Callitrichinae</taxon>
        <taxon>Saguinus</taxon>
    </lineage>
</organism>
<sequence length="63" mass="6934">TQERPHLWLDLTQGLYLKVTDVLVSKCCPRNALPAKAAEKAVYPMLPPQGSGTSIRLGPWSMV</sequence>
<proteinExistence type="predicted"/>